<accession>A0AAX4JDT2</accession>
<protein>
    <submittedName>
        <fullName evidence="1">DNA replication complex GINS protein PSF1</fullName>
    </submittedName>
</protein>
<dbReference type="KEGG" id="vnx:VNE69_07201"/>
<organism evidence="1 2">
    <name type="scientific">Vairimorpha necatrix</name>
    <dbReference type="NCBI Taxonomy" id="6039"/>
    <lineage>
        <taxon>Eukaryota</taxon>
        <taxon>Fungi</taxon>
        <taxon>Fungi incertae sedis</taxon>
        <taxon>Microsporidia</taxon>
        <taxon>Nosematidae</taxon>
        <taxon>Vairimorpha</taxon>
    </lineage>
</organism>
<dbReference type="Proteomes" id="UP001334084">
    <property type="component" value="Chromosome 7"/>
</dbReference>
<dbReference type="EMBL" id="CP142732">
    <property type="protein sequence ID" value="WUR04135.1"/>
    <property type="molecule type" value="Genomic_DNA"/>
</dbReference>
<dbReference type="RefSeq" id="XP_065330280.1">
    <property type="nucleotide sequence ID" value="XM_065474208.1"/>
</dbReference>
<gene>
    <name evidence="1" type="ORF">VNE69_07201</name>
</gene>
<dbReference type="InterPro" id="IPR036224">
    <property type="entry name" value="GINS_bundle-like_dom_sf"/>
</dbReference>
<name>A0AAX4JDT2_9MICR</name>
<reference evidence="1" key="1">
    <citation type="journal article" date="2024" name="BMC Genomics">
        <title>Functional annotation of a divergent genome using sequence and structure-based similarity.</title>
        <authorList>
            <person name="Svedberg D."/>
            <person name="Winiger R.R."/>
            <person name="Berg A."/>
            <person name="Sharma H."/>
            <person name="Tellgren-Roth C."/>
            <person name="Debrunner-Vossbrinck B.A."/>
            <person name="Vossbrinck C.R."/>
            <person name="Barandun J."/>
        </authorList>
    </citation>
    <scope>NUCLEOTIDE SEQUENCE</scope>
    <source>
        <strain evidence="1">Illinois isolate</strain>
    </source>
</reference>
<evidence type="ECO:0000313" key="2">
    <source>
        <dbReference type="Proteomes" id="UP001334084"/>
    </source>
</evidence>
<proteinExistence type="predicted"/>
<keyword evidence="2" id="KW-1185">Reference proteome</keyword>
<sequence length="176" mass="20861">MLNDKSGSLLLEECTTLKKYHYSLIQDIESQIEYVEQLIDEIKEANVLSEETSLNYAFLNFYKKRCERILAAYFYSRFLLTNDQNLDLLSENEREKWTIVNEAEMTYFESFPDIDFKMSDDPPDQIYVHIVCLKDCGLIYDDEDLMEMVTGRIYFVKKKSVEHLIKEDSVEILNDL</sequence>
<dbReference type="AlphaFoldDB" id="A0AAX4JDT2"/>
<dbReference type="SUPFAM" id="SSF158573">
    <property type="entry name" value="GINS helical bundle-like"/>
    <property type="match status" value="1"/>
</dbReference>
<dbReference type="GeneID" id="90541957"/>
<evidence type="ECO:0000313" key="1">
    <source>
        <dbReference type="EMBL" id="WUR04135.1"/>
    </source>
</evidence>